<sequence length="136" mass="15684">MERTSLITLIMVADADLSPDIYLEDDIPDSVSLDAHFENCPFLPERAELTESSEETDHGYLISFRVDTNTPRDEYFHSRYFFRPLLIYIETLNGERHYLGTAEHPCRMEYRRQSAPGISDSNDNTLVFTCTLPKTA</sequence>
<gene>
    <name evidence="1" type="ORF">QWZ15_12595</name>
</gene>
<name>A0ABT8C790_9BACT</name>
<dbReference type="Proteomes" id="UP001236663">
    <property type="component" value="Unassembled WGS sequence"/>
</dbReference>
<comment type="caution">
    <text evidence="1">The sequence shown here is derived from an EMBL/GenBank/DDBJ whole genome shotgun (WGS) entry which is preliminary data.</text>
</comment>
<keyword evidence="2" id="KW-1185">Reference proteome</keyword>
<dbReference type="EMBL" id="JAUFQS010000012">
    <property type="protein sequence ID" value="MDN3688674.1"/>
    <property type="molecule type" value="Genomic_DNA"/>
</dbReference>
<organism evidence="1 2">
    <name type="scientific">Cyclobacterium jeungdonense</name>
    <dbReference type="NCBI Taxonomy" id="708087"/>
    <lineage>
        <taxon>Bacteria</taxon>
        <taxon>Pseudomonadati</taxon>
        <taxon>Bacteroidota</taxon>
        <taxon>Cytophagia</taxon>
        <taxon>Cytophagales</taxon>
        <taxon>Cyclobacteriaceae</taxon>
        <taxon>Cyclobacterium</taxon>
    </lineage>
</organism>
<protein>
    <submittedName>
        <fullName evidence="1">Uncharacterized protein</fullName>
    </submittedName>
</protein>
<evidence type="ECO:0000313" key="2">
    <source>
        <dbReference type="Proteomes" id="UP001236663"/>
    </source>
</evidence>
<evidence type="ECO:0000313" key="1">
    <source>
        <dbReference type="EMBL" id="MDN3688674.1"/>
    </source>
</evidence>
<accession>A0ABT8C790</accession>
<dbReference type="RefSeq" id="WP_163386521.1">
    <property type="nucleotide sequence ID" value="NZ_JAUFQS010000012.1"/>
</dbReference>
<reference evidence="2" key="1">
    <citation type="journal article" date="2019" name="Int. J. Syst. Evol. Microbiol.">
        <title>The Global Catalogue of Microorganisms (GCM) 10K type strain sequencing project: providing services to taxonomists for standard genome sequencing and annotation.</title>
        <authorList>
            <consortium name="The Broad Institute Genomics Platform"/>
            <consortium name="The Broad Institute Genome Sequencing Center for Infectious Disease"/>
            <person name="Wu L."/>
            <person name="Ma J."/>
        </authorList>
    </citation>
    <scope>NUCLEOTIDE SEQUENCE [LARGE SCALE GENOMIC DNA]</scope>
    <source>
        <strain evidence="2">CECT 7706</strain>
    </source>
</reference>
<proteinExistence type="predicted"/>